<evidence type="ECO:0000313" key="1">
    <source>
        <dbReference type="EMBL" id="CAB5499446.1"/>
    </source>
</evidence>
<organism evidence="1 2">
    <name type="scientific">Bathymodiolus azoricus thioautotrophic gill symbiont</name>
    <dbReference type="NCBI Taxonomy" id="235205"/>
    <lineage>
        <taxon>Bacteria</taxon>
        <taxon>Pseudomonadati</taxon>
        <taxon>Pseudomonadota</taxon>
        <taxon>Gammaproteobacteria</taxon>
        <taxon>sulfur-oxidizing symbionts</taxon>
    </lineage>
</organism>
<keyword evidence="2" id="KW-1185">Reference proteome</keyword>
<name>A0ACA8ZTT3_9GAMM</name>
<sequence length="188" mass="22465">MINKMDKKKDINLVNTTEYFTNGGVRSGKKIDKKYRKNILKDALIEKQKFIQHFHEYLPNCNCRPSKSVVATEIMVFNEETNDYFLYTDIFPLRKITFEGIDSFMPNNFENYLSVIYGDYMTPPSKSKQISKHANKFYFCHSDQFALEATTTNLIEQNKDFYRYSTHRFFRNLAINIGMYKKIKKWLY</sequence>
<dbReference type="Proteomes" id="UP000635628">
    <property type="component" value="Unassembled WGS sequence"/>
</dbReference>
<dbReference type="EMBL" id="CAESAP020000158">
    <property type="protein sequence ID" value="CAB5499446.1"/>
    <property type="molecule type" value="Genomic_DNA"/>
</dbReference>
<reference evidence="1" key="1">
    <citation type="submission" date="2020-05" db="EMBL/GenBank/DDBJ databases">
        <authorList>
            <person name="Petersen J."/>
            <person name="Sayavedra L."/>
        </authorList>
    </citation>
    <scope>NUCLEOTIDE SEQUENCE</scope>
    <source>
        <strain evidence="1">B azoricus SOX Menez Gwen</strain>
    </source>
</reference>
<gene>
    <name evidence="1" type="ORF">AZO1586R_929</name>
</gene>
<protein>
    <submittedName>
        <fullName evidence="1">Uncharacterized protein</fullName>
    </submittedName>
</protein>
<accession>A0ACA8ZTT3</accession>
<comment type="caution">
    <text evidence="1">The sequence shown here is derived from an EMBL/GenBank/DDBJ whole genome shotgun (WGS) entry which is preliminary data.</text>
</comment>
<proteinExistence type="predicted"/>
<evidence type="ECO:0000313" key="2">
    <source>
        <dbReference type="Proteomes" id="UP000635628"/>
    </source>
</evidence>